<dbReference type="InterPro" id="IPR016177">
    <property type="entry name" value="DNA-bd_dom_sf"/>
</dbReference>
<keyword evidence="10" id="KW-1185">Reference proteome</keyword>
<dbReference type="Proteomes" id="UP001055439">
    <property type="component" value="Chromosome 9"/>
</dbReference>
<dbReference type="InterPro" id="IPR036431">
    <property type="entry name" value="ARID_dom_sf"/>
</dbReference>
<dbReference type="PANTHER" id="PTHR46694:SF1">
    <property type="entry name" value="AT-RICH INTERACTIVE DOMAIN-CONTAINING PROTEIN 4"/>
    <property type="match status" value="1"/>
</dbReference>
<sequence>MYQTKQACRLIAVLCGKFAERRREVKRGHLSLFPELVSSGRLEVHTLVNPTMDSFRNAQKSLEPNILYFQGEQLENEEEIGTLIWGGVDVSEAETFSSLMAPPSPTIVYLEVPNGEKIAQALQAKGIPYVIYWKNAFSSYEASHFRQALLSVVQSSCSHAWDAFQLAHASFRLYCVRNNCVMPANRQKDSGELGPHLLGSAPQINILIPDRIQEDGEEILSDALPVTKIYDDDVDMRLLVCGVPSTVDACLAGSLEDGLNALLNIEIRGSKLHNRIRNSEIVLSQIVAMKINALTSQILLESHIKSELIEKRQLVHVLPDCDKNKPSLFEPLPSVSIACGASSFEVRMKVPSWAAQVLKQLAPEVSYHSLVTLGIASIQGVPVASFEKEDADRLRFFWNRQQQEFCFQYELSPPLPALSSSLFRKRSKPFSETRPISRGHTMRANGSIFMIDHQDVKKEVGLCEGIHMPSMIGQKRFKVATMKPIPCFRRHKILPFSGVQEDMPDGSQAKTNLPTVPYAKHNTLRAPLTHRKSTSSSFHAHQIISINPLPLKKHGCNRCSIQACTEEEFLEDVMQFLILRGHTRLVPQGGISEFPDAILNAKRLDLFNLYREGVGNTLKRHYETYLLEYELAHDDVDGECCLLCHSSTPGDWVNCGLCGEWAHFGCDRRQGLATFKLCGEKQRRQRVGRLPSCKGATLEVPEMCGGAIISDFIPPPTAASRLAMAEHLWPGLEKGKQTRGRRRRRVEVPDDDDEDFEADFQEFSDETRVDEFDSVHFGFGSGAPFPREGSPKSVYLDGPAAKSTKRKRKNQYIGIRQRPWGKWAAEIRDPNKGIRVWLGTFNTAEEAARAYDAEAHRLRGKNAKVNFPRGAASLCSRKRSSKPTASVIPKPKVLEKLDCNQNSNYLCDQDSELYSTFMEDQELTKPDHLNPVTTIKSSAPLEEAALNFRSDEGSNSLGYADFVWEFEAKTPEIMSSLAPIEPELFEDGGPHKKLRSDISGEAVPVEENAAVELSEELYANEPYMNFLPTPYFEGSSDASMDSLFGGELLQGEYNVMKDLEDWKHWQAVMNLLICIFCTPLFGYCLVVTNNKKKQCGLQLLRGGLNFGNKEKGTRLKAPLFKLLVERAQTKDSLAWKPPLGLAKARHGLLTLLEHLLLMVDFFTVTSQPNAMTKCEPSDRDANLWSDSSGRYKFIQHKMALWPYTAHWQLRRRELPTSAKKATLTSIETRRRRTHEESSPLINLR</sequence>
<evidence type="ECO:0000256" key="7">
    <source>
        <dbReference type="SAM" id="Phobius"/>
    </source>
</evidence>
<protein>
    <submittedName>
        <fullName evidence="9">ARID/BRIGHT DNA binding domain</fullName>
    </submittedName>
</protein>
<dbReference type="PANTHER" id="PTHR46694">
    <property type="entry name" value="AT-RICH INTERACTIVE DOMAIN-CONTAINING PROTEIN 4"/>
    <property type="match status" value="1"/>
</dbReference>
<dbReference type="CDD" id="cd00018">
    <property type="entry name" value="AP2"/>
    <property type="match status" value="1"/>
</dbReference>
<evidence type="ECO:0000256" key="2">
    <source>
        <dbReference type="ARBA" id="ARBA00023015"/>
    </source>
</evidence>
<proteinExistence type="predicted"/>
<accession>A0A9E7IID1</accession>
<keyword evidence="4" id="KW-0804">Transcription</keyword>
<evidence type="ECO:0000256" key="5">
    <source>
        <dbReference type="ARBA" id="ARBA00023242"/>
    </source>
</evidence>
<keyword evidence="2" id="KW-0805">Transcription regulation</keyword>
<dbReference type="SUPFAM" id="SSF46774">
    <property type="entry name" value="ARID-like"/>
    <property type="match status" value="1"/>
</dbReference>
<dbReference type="Pfam" id="PF00847">
    <property type="entry name" value="AP2"/>
    <property type="match status" value="1"/>
</dbReference>
<dbReference type="InterPro" id="IPR036955">
    <property type="entry name" value="AP2/ERF_dom_sf"/>
</dbReference>
<feature type="region of interest" description="Disordered" evidence="6">
    <location>
        <begin position="734"/>
        <end position="753"/>
    </location>
</feature>
<dbReference type="SUPFAM" id="SSF54171">
    <property type="entry name" value="DNA-binding domain"/>
    <property type="match status" value="1"/>
</dbReference>
<evidence type="ECO:0000256" key="6">
    <source>
        <dbReference type="SAM" id="MobiDB-lite"/>
    </source>
</evidence>
<dbReference type="InterPro" id="IPR042293">
    <property type="entry name" value="ARID4"/>
</dbReference>
<feature type="domain" description="AP2/ERF" evidence="8">
    <location>
        <begin position="811"/>
        <end position="868"/>
    </location>
</feature>
<dbReference type="GO" id="GO:0005634">
    <property type="term" value="C:nucleus"/>
    <property type="evidence" value="ECO:0007669"/>
    <property type="project" value="UniProtKB-SubCell"/>
</dbReference>
<keyword evidence="5" id="KW-0539">Nucleus</keyword>
<evidence type="ECO:0000256" key="3">
    <source>
        <dbReference type="ARBA" id="ARBA00023125"/>
    </source>
</evidence>
<evidence type="ECO:0000259" key="8">
    <source>
        <dbReference type="PROSITE" id="PS51032"/>
    </source>
</evidence>
<comment type="subcellular location">
    <subcellularLocation>
        <location evidence="1">Nucleus</location>
    </subcellularLocation>
</comment>
<dbReference type="PRINTS" id="PR00367">
    <property type="entry name" value="ETHRSPELEMNT"/>
</dbReference>
<dbReference type="EMBL" id="CP097511">
    <property type="protein sequence ID" value="URE47283.1"/>
    <property type="molecule type" value="Genomic_DNA"/>
</dbReference>
<feature type="region of interest" description="Disordered" evidence="6">
    <location>
        <begin position="1220"/>
        <end position="1244"/>
    </location>
</feature>
<dbReference type="FunFam" id="3.30.730.10:FF:000001">
    <property type="entry name" value="Ethylene-responsive transcription factor 2"/>
    <property type="match status" value="1"/>
</dbReference>
<dbReference type="OrthoDB" id="10044343at2759"/>
<dbReference type="GO" id="GO:0003700">
    <property type="term" value="F:DNA-binding transcription factor activity"/>
    <property type="evidence" value="ECO:0007669"/>
    <property type="project" value="InterPro"/>
</dbReference>
<organism evidence="9 10">
    <name type="scientific">Musa troglodytarum</name>
    <name type="common">fe'i banana</name>
    <dbReference type="NCBI Taxonomy" id="320322"/>
    <lineage>
        <taxon>Eukaryota</taxon>
        <taxon>Viridiplantae</taxon>
        <taxon>Streptophyta</taxon>
        <taxon>Embryophyta</taxon>
        <taxon>Tracheophyta</taxon>
        <taxon>Spermatophyta</taxon>
        <taxon>Magnoliopsida</taxon>
        <taxon>Liliopsida</taxon>
        <taxon>Zingiberales</taxon>
        <taxon>Musaceae</taxon>
        <taxon>Musa</taxon>
    </lineage>
</organism>
<evidence type="ECO:0000256" key="1">
    <source>
        <dbReference type="ARBA" id="ARBA00004123"/>
    </source>
</evidence>
<dbReference type="PROSITE" id="PS51032">
    <property type="entry name" value="AP2_ERF"/>
    <property type="match status" value="1"/>
</dbReference>
<dbReference type="InterPro" id="IPR001471">
    <property type="entry name" value="AP2/ERF_dom"/>
</dbReference>
<keyword evidence="7" id="KW-1133">Transmembrane helix</keyword>
<evidence type="ECO:0000313" key="10">
    <source>
        <dbReference type="Proteomes" id="UP001055439"/>
    </source>
</evidence>
<evidence type="ECO:0000256" key="4">
    <source>
        <dbReference type="ARBA" id="ARBA00023163"/>
    </source>
</evidence>
<reference evidence="9" key="1">
    <citation type="submission" date="2022-05" db="EMBL/GenBank/DDBJ databases">
        <title>The Musa troglodytarum L. genome provides insights into the mechanism of non-climacteric behaviour and enrichment of carotenoids.</title>
        <authorList>
            <person name="Wang J."/>
        </authorList>
    </citation>
    <scope>NUCLEOTIDE SEQUENCE</scope>
    <source>
        <tissue evidence="9">Leaf</tissue>
    </source>
</reference>
<dbReference type="SMART" id="SM00380">
    <property type="entry name" value="AP2"/>
    <property type="match status" value="1"/>
</dbReference>
<keyword evidence="7" id="KW-0812">Transmembrane</keyword>
<name>A0A9E7IID1_9LILI</name>
<dbReference type="CDD" id="cd16100">
    <property type="entry name" value="ARID"/>
    <property type="match status" value="1"/>
</dbReference>
<dbReference type="GO" id="GO:0003677">
    <property type="term" value="F:DNA binding"/>
    <property type="evidence" value="ECO:0007669"/>
    <property type="project" value="UniProtKB-KW"/>
</dbReference>
<dbReference type="AlphaFoldDB" id="A0A9E7IID1"/>
<dbReference type="Gene3D" id="3.30.730.10">
    <property type="entry name" value="AP2/ERF domain"/>
    <property type="match status" value="1"/>
</dbReference>
<evidence type="ECO:0000313" key="9">
    <source>
        <dbReference type="EMBL" id="URE47283.1"/>
    </source>
</evidence>
<keyword evidence="7" id="KW-0472">Membrane</keyword>
<keyword evidence="3" id="KW-0238">DNA-binding</keyword>
<feature type="transmembrane region" description="Helical" evidence="7">
    <location>
        <begin position="1065"/>
        <end position="1086"/>
    </location>
</feature>
<gene>
    <name evidence="9" type="ORF">MUK42_17816</name>
</gene>